<evidence type="ECO:0000313" key="2">
    <source>
        <dbReference type="EMBL" id="MBB5775959.1"/>
    </source>
</evidence>
<evidence type="ECO:0000313" key="3">
    <source>
        <dbReference type="Proteomes" id="UP000579153"/>
    </source>
</evidence>
<reference evidence="2 3" key="1">
    <citation type="submission" date="2020-08" db="EMBL/GenBank/DDBJ databases">
        <title>Sequencing the genomes of 1000 actinobacteria strains.</title>
        <authorList>
            <person name="Klenk H.-P."/>
        </authorList>
    </citation>
    <scope>NUCLEOTIDE SEQUENCE [LARGE SCALE GENOMIC DNA]</scope>
    <source>
        <strain evidence="2 3">DSM 45507</strain>
    </source>
</reference>
<feature type="compositionally biased region" description="Basic residues" evidence="1">
    <location>
        <begin position="12"/>
        <end position="24"/>
    </location>
</feature>
<comment type="caution">
    <text evidence="2">The sequence shown here is derived from an EMBL/GenBank/DDBJ whole genome shotgun (WGS) entry which is preliminary data.</text>
</comment>
<sequence>MRESPTASPHRHEPRCRGGRRRGVHGCLRPPGGALRRCGLAPAALAEGRLHPPHGTLRRRSLTPAVFAGALVVGNPSLLGRRSRGRPCGNTGMRLSNVGRLSSLCRLATAFAAPRRAAPCAAFAVLHSLVVPPSARTPVLPRCAAPLCASLCRIRCAAFAALRSLRCVRCTAFAALRSLHCAPVPHSLCCIPCTPSPAVPRCLRIADHADGSGRSGGRCATVARCGDQRLRGLLALGLFALSVRLSSALAGPDAPIVVLGSVPPWGFLPSAQGSSHPAAFVSAGSALPPVASPSAGAARAQGIGVPCLVVPPGRRNAASGRAAMGGSLPFAPVCRLGVPGTPRQGLCLYGGLAIGGKACWRALPGSLLFVSKAGGGRWGAGELGGRRVGRA</sequence>
<proteinExistence type="predicted"/>
<organism evidence="2 3">
    <name type="scientific">Nonomuraea jabiensis</name>
    <dbReference type="NCBI Taxonomy" id="882448"/>
    <lineage>
        <taxon>Bacteria</taxon>
        <taxon>Bacillati</taxon>
        <taxon>Actinomycetota</taxon>
        <taxon>Actinomycetes</taxon>
        <taxon>Streptosporangiales</taxon>
        <taxon>Streptosporangiaceae</taxon>
        <taxon>Nonomuraea</taxon>
    </lineage>
</organism>
<keyword evidence="3" id="KW-1185">Reference proteome</keyword>
<dbReference type="Proteomes" id="UP000579153">
    <property type="component" value="Unassembled WGS sequence"/>
</dbReference>
<protein>
    <submittedName>
        <fullName evidence="2">Uncharacterized protein</fullName>
    </submittedName>
</protein>
<feature type="region of interest" description="Disordered" evidence="1">
    <location>
        <begin position="1"/>
        <end position="24"/>
    </location>
</feature>
<dbReference type="AlphaFoldDB" id="A0A7W9G2J8"/>
<name>A0A7W9G2J8_9ACTN</name>
<accession>A0A7W9G2J8</accession>
<gene>
    <name evidence="2" type="ORF">HD596_002715</name>
</gene>
<evidence type="ECO:0000256" key="1">
    <source>
        <dbReference type="SAM" id="MobiDB-lite"/>
    </source>
</evidence>
<dbReference type="EMBL" id="JACHMB010000001">
    <property type="protein sequence ID" value="MBB5775959.1"/>
    <property type="molecule type" value="Genomic_DNA"/>
</dbReference>